<reference evidence="3 4" key="1">
    <citation type="journal article" date="2013" name="Genome Biol.">
        <title>Comparative genomics of the core and accessory genomes of 48 Sinorhizobium strains comprising five genospecies.</title>
        <authorList>
            <person name="Sugawara M."/>
            <person name="Epstein B."/>
            <person name="Badgley B.D."/>
            <person name="Unno T."/>
            <person name="Xu L."/>
            <person name="Reese J."/>
            <person name="Gyaneshwar P."/>
            <person name="Denny R."/>
            <person name="Mudge J."/>
            <person name="Bharti A.K."/>
            <person name="Farmer A.D."/>
            <person name="May G.D."/>
            <person name="Woodward J.E."/>
            <person name="Medigue C."/>
            <person name="Vallenet D."/>
            <person name="Lajus A."/>
            <person name="Rouy Z."/>
            <person name="Martinez-Vaz B."/>
            <person name="Tiffin P."/>
            <person name="Young N.D."/>
            <person name="Sadowsky M.J."/>
        </authorList>
    </citation>
    <scope>NUCLEOTIDE SEQUENCE [LARGE SCALE GENOMIC DNA]</scope>
    <source>
        <strain evidence="3 4">N6B1</strain>
    </source>
</reference>
<gene>
    <name evidence="2" type="ORF">GHK53_07285</name>
    <name evidence="3" type="ORF">GHK53_07345</name>
</gene>
<evidence type="ECO:0000313" key="3">
    <source>
        <dbReference type="EMBL" id="MQW32634.1"/>
    </source>
</evidence>
<feature type="region of interest" description="Disordered" evidence="1">
    <location>
        <begin position="15"/>
        <end position="79"/>
    </location>
</feature>
<name>A0AAW9TL03_RHIML</name>
<feature type="compositionally biased region" description="Basic residues" evidence="1">
    <location>
        <begin position="56"/>
        <end position="67"/>
    </location>
</feature>
<comment type="caution">
    <text evidence="3">The sequence shown here is derived from an EMBL/GenBank/DDBJ whole genome shotgun (WGS) entry which is preliminary data.</text>
</comment>
<proteinExistence type="predicted"/>
<evidence type="ECO:0000313" key="4">
    <source>
        <dbReference type="Proteomes" id="UP000429484"/>
    </source>
</evidence>
<organism evidence="3 4">
    <name type="scientific">Rhizobium meliloti</name>
    <name type="common">Ensifer meliloti</name>
    <name type="synonym">Sinorhizobium meliloti</name>
    <dbReference type="NCBI Taxonomy" id="382"/>
    <lineage>
        <taxon>Bacteria</taxon>
        <taxon>Pseudomonadati</taxon>
        <taxon>Pseudomonadota</taxon>
        <taxon>Alphaproteobacteria</taxon>
        <taxon>Hyphomicrobiales</taxon>
        <taxon>Rhizobiaceae</taxon>
        <taxon>Sinorhizobium/Ensifer group</taxon>
        <taxon>Sinorhizobium</taxon>
    </lineage>
</organism>
<evidence type="ECO:0000256" key="1">
    <source>
        <dbReference type="SAM" id="MobiDB-lite"/>
    </source>
</evidence>
<feature type="non-terminal residue" evidence="3">
    <location>
        <position position="79"/>
    </location>
</feature>
<dbReference type="Proteomes" id="UP000429484">
    <property type="component" value="Unassembled WGS sequence"/>
</dbReference>
<protein>
    <submittedName>
        <fullName evidence="3">Uncharacterized protein</fullName>
    </submittedName>
</protein>
<dbReference type="EMBL" id="WISR01000075">
    <property type="protein sequence ID" value="MQW32634.1"/>
    <property type="molecule type" value="Genomic_DNA"/>
</dbReference>
<reference evidence="3" key="2">
    <citation type="submission" date="2019-10" db="EMBL/GenBank/DDBJ databases">
        <authorList>
            <person name="Sugawara M."/>
            <person name="Epstein B."/>
            <person name="Badgley B."/>
            <person name="Unno T."/>
            <person name="Xu L."/>
            <person name="Reese J."/>
            <person name="Gyaneshwar P."/>
            <person name="Denny R."/>
            <person name="Mudege J."/>
            <person name="Bharti A."/>
            <person name="Farmer A."/>
            <person name="May G."/>
            <person name="Woodward J."/>
            <person name="Medigue C."/>
            <person name="Vallenet D."/>
            <person name="Lajus A."/>
            <person name="Rouy Z."/>
            <person name="Martinez-Vaz B."/>
            <person name="Tiffin P."/>
            <person name="Young N."/>
            <person name="Sadowsky M."/>
        </authorList>
    </citation>
    <scope>NUCLEOTIDE SEQUENCE</scope>
    <source>
        <strain evidence="3">N6B1</strain>
    </source>
</reference>
<sequence length="79" mass="9557">MQRWRRRPPLWQSITTIIPFRAPSQQRPPVRQEGQHPVPQVPRAPLPRRAPPALRSQHHLHRPRQCRPRLVPRERPQRQ</sequence>
<accession>A0AAW9TL03</accession>
<feature type="compositionally biased region" description="Pro residues" evidence="1">
    <location>
        <begin position="39"/>
        <end position="50"/>
    </location>
</feature>
<evidence type="ECO:0000313" key="2">
    <source>
        <dbReference type="EMBL" id="MQW32622.1"/>
    </source>
</evidence>
<dbReference type="EMBL" id="WISR01000074">
    <property type="protein sequence ID" value="MQW32622.1"/>
    <property type="molecule type" value="Genomic_DNA"/>
</dbReference>
<dbReference type="AlphaFoldDB" id="A0AAW9TL03"/>